<dbReference type="RefSeq" id="XP_005850439.1">
    <property type="nucleotide sequence ID" value="XM_005850377.1"/>
</dbReference>
<organism evidence="11">
    <name type="scientific">Chlorella variabilis</name>
    <name type="common">Green alga</name>
    <dbReference type="NCBI Taxonomy" id="554065"/>
    <lineage>
        <taxon>Eukaryota</taxon>
        <taxon>Viridiplantae</taxon>
        <taxon>Chlorophyta</taxon>
        <taxon>core chlorophytes</taxon>
        <taxon>Trebouxiophyceae</taxon>
        <taxon>Chlorellales</taxon>
        <taxon>Chlorellaceae</taxon>
        <taxon>Chlorella clade</taxon>
        <taxon>Chlorella</taxon>
    </lineage>
</organism>
<accession>E1Z8F0</accession>
<feature type="non-terminal residue" evidence="10">
    <location>
        <position position="51"/>
    </location>
</feature>
<dbReference type="GO" id="GO:0044389">
    <property type="term" value="F:ubiquitin-like protein ligase binding"/>
    <property type="evidence" value="ECO:0007669"/>
    <property type="project" value="TreeGrafter"/>
</dbReference>
<evidence type="ECO:0000256" key="5">
    <source>
        <dbReference type="ARBA" id="ARBA00022786"/>
    </source>
</evidence>
<dbReference type="InParanoid" id="E1Z8F0"/>
<dbReference type="STRING" id="554065.E1Z8F0"/>
<dbReference type="PANTHER" id="PTHR48176:SF1">
    <property type="entry name" value="DDRGK DOMAIN-CONTAINING PROTEIN 1"/>
    <property type="match status" value="1"/>
</dbReference>
<keyword evidence="7" id="KW-1133">Transmembrane helix</keyword>
<evidence type="ECO:0000313" key="11">
    <source>
        <dbReference type="Proteomes" id="UP000008141"/>
    </source>
</evidence>
<dbReference type="InterPro" id="IPR050899">
    <property type="entry name" value="DDRGK_domain-containing"/>
</dbReference>
<comment type="subcellular location">
    <subcellularLocation>
        <location evidence="1">Endoplasmic reticulum membrane</location>
        <topology evidence="1">Single-pass membrane protein</topology>
    </subcellularLocation>
</comment>
<evidence type="ECO:0000256" key="7">
    <source>
        <dbReference type="ARBA" id="ARBA00022989"/>
    </source>
</evidence>
<keyword evidence="6" id="KW-0256">Endoplasmic reticulum</keyword>
<dbReference type="GO" id="GO:0005789">
    <property type="term" value="C:endoplasmic reticulum membrane"/>
    <property type="evidence" value="ECO:0007669"/>
    <property type="project" value="UniProtKB-SubCell"/>
</dbReference>
<dbReference type="InterPro" id="IPR036388">
    <property type="entry name" value="WH-like_DNA-bd_sf"/>
</dbReference>
<dbReference type="OMA" id="RFVDYIR"/>
<dbReference type="AlphaFoldDB" id="E1Z8F0"/>
<keyword evidence="11" id="KW-1185">Reference proteome</keyword>
<comment type="similarity">
    <text evidence="2">Belongs to the DDRGK1 family.</text>
</comment>
<proteinExistence type="inferred from homology"/>
<keyword evidence="4" id="KW-0812">Transmembrane</keyword>
<evidence type="ECO:0000256" key="8">
    <source>
        <dbReference type="ARBA" id="ARBA00023136"/>
    </source>
</evidence>
<dbReference type="Gene3D" id="1.10.10.10">
    <property type="entry name" value="Winged helix-like DNA-binding domain superfamily/Winged helix DNA-binding domain"/>
    <property type="match status" value="1"/>
</dbReference>
<dbReference type="Pfam" id="PF09756">
    <property type="entry name" value="DDRGK"/>
    <property type="match status" value="1"/>
</dbReference>
<dbReference type="InterPro" id="IPR019153">
    <property type="entry name" value="DDRGK_dom-contain"/>
</dbReference>
<dbReference type="SUPFAM" id="SSF46785">
    <property type="entry name" value="Winged helix' DNA-binding domain"/>
    <property type="match status" value="1"/>
</dbReference>
<feature type="non-terminal residue" evidence="10">
    <location>
        <position position="1"/>
    </location>
</feature>
<evidence type="ECO:0000256" key="1">
    <source>
        <dbReference type="ARBA" id="ARBA00004389"/>
    </source>
</evidence>
<reference evidence="10 11" key="1">
    <citation type="journal article" date="2010" name="Plant Cell">
        <title>The Chlorella variabilis NC64A genome reveals adaptation to photosymbiosis, coevolution with viruses, and cryptic sex.</title>
        <authorList>
            <person name="Blanc G."/>
            <person name="Duncan G."/>
            <person name="Agarkova I."/>
            <person name="Borodovsky M."/>
            <person name="Gurnon J."/>
            <person name="Kuo A."/>
            <person name="Lindquist E."/>
            <person name="Lucas S."/>
            <person name="Pangilinan J."/>
            <person name="Polle J."/>
            <person name="Salamov A."/>
            <person name="Terry A."/>
            <person name="Yamada T."/>
            <person name="Dunigan D.D."/>
            <person name="Grigoriev I.V."/>
            <person name="Claverie J.M."/>
            <person name="Van Etten J.L."/>
        </authorList>
    </citation>
    <scope>NUCLEOTIDE SEQUENCE [LARGE SCALE GENOMIC DNA]</scope>
    <source>
        <strain evidence="10 11">NC64A</strain>
    </source>
</reference>
<protein>
    <recommendedName>
        <fullName evidence="3">DDRGK domain-containing protein 1</fullName>
    </recommendedName>
</protein>
<gene>
    <name evidence="10" type="ORF">CHLNCDRAFT_15827</name>
</gene>
<name>E1Z8F0_CHLVA</name>
<dbReference type="GeneID" id="17357746"/>
<dbReference type="eggNOG" id="KOG3054">
    <property type="taxonomic scope" value="Eukaryota"/>
</dbReference>
<dbReference type="Proteomes" id="UP000008141">
    <property type="component" value="Unassembled WGS sequence"/>
</dbReference>
<keyword evidence="8" id="KW-0472">Membrane</keyword>
<dbReference type="InterPro" id="IPR036390">
    <property type="entry name" value="WH_DNA-bd_sf"/>
</dbReference>
<evidence type="ECO:0000313" key="10">
    <source>
        <dbReference type="EMBL" id="EFN58337.1"/>
    </source>
</evidence>
<evidence type="ECO:0000256" key="4">
    <source>
        <dbReference type="ARBA" id="ARBA00022692"/>
    </source>
</evidence>
<evidence type="ECO:0000256" key="3">
    <source>
        <dbReference type="ARBA" id="ARBA00018218"/>
    </source>
</evidence>
<dbReference type="KEGG" id="cvr:CHLNCDRAFT_15827"/>
<comment type="function">
    <text evidence="9">Substrate adapter for ufmylation, the covalent attachment of the ubiquitin-like modifier UFM1 to substrate proteins.</text>
</comment>
<dbReference type="FunFam" id="1.10.10.10:FF:000143">
    <property type="entry name" value="DDRGK domain-containing protein 1"/>
    <property type="match status" value="1"/>
</dbReference>
<dbReference type="PANTHER" id="PTHR48176">
    <property type="entry name" value="DDRGK DOMAIN-CONTAINING PROTEIN 1"/>
    <property type="match status" value="1"/>
</dbReference>
<dbReference type="OrthoDB" id="2285710at2759"/>
<sequence>SRFVDYIRRRKTVALDELAAEFGMRTQEVIKRVQELEAEGGITGVMDDRGK</sequence>
<evidence type="ECO:0000256" key="9">
    <source>
        <dbReference type="ARBA" id="ARBA00023438"/>
    </source>
</evidence>
<dbReference type="EMBL" id="GL433838">
    <property type="protein sequence ID" value="EFN58337.1"/>
    <property type="molecule type" value="Genomic_DNA"/>
</dbReference>
<evidence type="ECO:0000256" key="2">
    <source>
        <dbReference type="ARBA" id="ARBA00009829"/>
    </source>
</evidence>
<evidence type="ECO:0000256" key="6">
    <source>
        <dbReference type="ARBA" id="ARBA00022824"/>
    </source>
</evidence>
<keyword evidence="5" id="KW-0833">Ubl conjugation pathway</keyword>